<dbReference type="AlphaFoldDB" id="F2NSD9"/>
<accession>F2NSD9</accession>
<name>F2NSD9_TRES6</name>
<dbReference type="GeneID" id="302998832"/>
<dbReference type="Proteomes" id="UP000006852">
    <property type="component" value="Chromosome"/>
</dbReference>
<proteinExistence type="predicted"/>
<dbReference type="OrthoDB" id="2087554at2"/>
<keyword evidence="2" id="KW-1185">Reference proteome</keyword>
<dbReference type="HOGENOM" id="CLU_134949_0_0_12"/>
<gene>
    <name evidence="1" type="ordered locus">Tresu_1680</name>
</gene>
<dbReference type="RefSeq" id="WP_013701856.1">
    <property type="nucleotide sequence ID" value="NC_015385.1"/>
</dbReference>
<dbReference type="EMBL" id="CP002631">
    <property type="protein sequence ID" value="AEB14575.1"/>
    <property type="molecule type" value="Genomic_DNA"/>
</dbReference>
<organism evidence="1 2">
    <name type="scientific">Treponema succinifaciens (strain ATCC 33096 / DSM 2489 / 6091)</name>
    <dbReference type="NCBI Taxonomy" id="869209"/>
    <lineage>
        <taxon>Bacteria</taxon>
        <taxon>Pseudomonadati</taxon>
        <taxon>Spirochaetota</taxon>
        <taxon>Spirochaetia</taxon>
        <taxon>Spirochaetales</taxon>
        <taxon>Treponemataceae</taxon>
        <taxon>Treponema</taxon>
    </lineage>
</organism>
<evidence type="ECO:0000313" key="1">
    <source>
        <dbReference type="EMBL" id="AEB14575.1"/>
    </source>
</evidence>
<reference evidence="1 2" key="1">
    <citation type="journal article" date="2011" name="Stand. Genomic Sci.">
        <title>Complete genome sequence of Treponema succinifaciens type strain (6091).</title>
        <authorList>
            <person name="Han C."/>
            <person name="Gronow S."/>
            <person name="Teshima H."/>
            <person name="Lapidus A."/>
            <person name="Nolan M."/>
            <person name="Lucas S."/>
            <person name="Hammon N."/>
            <person name="Deshpande S."/>
            <person name="Cheng J.F."/>
            <person name="Zeytun A."/>
            <person name="Tapia R."/>
            <person name="Goodwin L."/>
            <person name="Pitluck S."/>
            <person name="Liolios K."/>
            <person name="Pagani I."/>
            <person name="Ivanova N."/>
            <person name="Mavromatis K."/>
            <person name="Mikhailova N."/>
            <person name="Huntemann M."/>
            <person name="Pati A."/>
            <person name="Chen A."/>
            <person name="Palaniappan K."/>
            <person name="Land M."/>
            <person name="Hauser L."/>
            <person name="Brambilla E.M."/>
            <person name="Rohde M."/>
            <person name="Goker M."/>
            <person name="Woyke T."/>
            <person name="Bristow J."/>
            <person name="Eisen J.A."/>
            <person name="Markowitz V."/>
            <person name="Hugenholtz P."/>
            <person name="Kyrpides N.C."/>
            <person name="Klenk H.P."/>
            <person name="Detter J.C."/>
        </authorList>
    </citation>
    <scope>NUCLEOTIDE SEQUENCE [LARGE SCALE GENOMIC DNA]</scope>
    <source>
        <strain evidence="2">ATCC 33096 / DSM 2489 / 6091</strain>
    </source>
</reference>
<reference evidence="2" key="2">
    <citation type="submission" date="2011-04" db="EMBL/GenBank/DDBJ databases">
        <title>The complete genome of chromosome of Treponema succinifaciens DSM 2489.</title>
        <authorList>
            <person name="Lucas S."/>
            <person name="Copeland A."/>
            <person name="Lapidus A."/>
            <person name="Bruce D."/>
            <person name="Goodwin L."/>
            <person name="Pitluck S."/>
            <person name="Peters L."/>
            <person name="Kyrpides N."/>
            <person name="Mavromatis K."/>
            <person name="Ivanova N."/>
            <person name="Ovchinnikova G."/>
            <person name="Teshima H."/>
            <person name="Detter J.C."/>
            <person name="Tapia R."/>
            <person name="Han C."/>
            <person name="Land M."/>
            <person name="Hauser L."/>
            <person name="Markowitz V."/>
            <person name="Cheng J.-F."/>
            <person name="Hugenholtz P."/>
            <person name="Woyke T."/>
            <person name="Wu D."/>
            <person name="Gronow S."/>
            <person name="Wellnitz S."/>
            <person name="Brambilla E."/>
            <person name="Klenk H.-P."/>
            <person name="Eisen J.A."/>
        </authorList>
    </citation>
    <scope>NUCLEOTIDE SEQUENCE [LARGE SCALE GENOMIC DNA]</scope>
    <source>
        <strain evidence="2">ATCC 33096 / DSM 2489 / 6091</strain>
    </source>
</reference>
<sequence>MIQYQFFPRSQGITSEIQAVIKSFLSVEKEIDSTLNELKSNDVLKKVRPLLEKNNFTVETGKGKSEKIDVPVLFGKNNNVDKSFYADALSNDGRIVIEVEAGRATENNQFLKDIFEACMMFDVEYLVLAVRNVYRSHADFEIIHTFLETMYISNRIKLPLKGILLIGY</sequence>
<dbReference type="KEGG" id="tsu:Tresu_1680"/>
<dbReference type="STRING" id="869209.Tresu_1680"/>
<evidence type="ECO:0000313" key="2">
    <source>
        <dbReference type="Proteomes" id="UP000006852"/>
    </source>
</evidence>
<protein>
    <submittedName>
        <fullName evidence="1">Uncharacterized protein</fullName>
    </submittedName>
</protein>
<dbReference type="eggNOG" id="ENOG5032S93">
    <property type="taxonomic scope" value="Bacteria"/>
</dbReference>